<accession>A0A0L8BCW5</accession>
<dbReference type="PATRIC" id="fig|106592.7.peg.6575"/>
<dbReference type="AlphaFoldDB" id="A0A0L8BCW5"/>
<evidence type="ECO:0000313" key="2">
    <source>
        <dbReference type="Proteomes" id="UP000037425"/>
    </source>
</evidence>
<dbReference type="Proteomes" id="UP000037425">
    <property type="component" value="Unassembled WGS sequence"/>
</dbReference>
<comment type="caution">
    <text evidence="1">The sequence shown here is derived from an EMBL/GenBank/DDBJ whole genome shotgun (WGS) entry which is preliminary data.</text>
</comment>
<gene>
    <name evidence="1" type="ORF">AC244_34220</name>
</gene>
<name>A0A0L8BCW5_ENSAD</name>
<reference evidence="2" key="1">
    <citation type="submission" date="2015-07" db="EMBL/GenBank/DDBJ databases">
        <title>Whole genome sequence of an Ensifer adhaerens strain isolated from a cave pool in the Wind Cave National Park.</title>
        <authorList>
            <person name="Eng W.W.H."/>
            <person name="Gan H.M."/>
            <person name="Barton H.A."/>
            <person name="Savka M.A."/>
        </authorList>
    </citation>
    <scope>NUCLEOTIDE SEQUENCE [LARGE SCALE GENOMIC DNA]</scope>
    <source>
        <strain evidence="2">SD006</strain>
    </source>
</reference>
<dbReference type="EMBL" id="LGAP01000056">
    <property type="protein sequence ID" value="KOF12468.1"/>
    <property type="molecule type" value="Genomic_DNA"/>
</dbReference>
<organism evidence="1 2">
    <name type="scientific">Ensifer adhaerens</name>
    <name type="common">Sinorhizobium morelense</name>
    <dbReference type="NCBI Taxonomy" id="106592"/>
    <lineage>
        <taxon>Bacteria</taxon>
        <taxon>Pseudomonadati</taxon>
        <taxon>Pseudomonadota</taxon>
        <taxon>Alphaproteobacteria</taxon>
        <taxon>Hyphomicrobiales</taxon>
        <taxon>Rhizobiaceae</taxon>
        <taxon>Sinorhizobium/Ensifer group</taxon>
        <taxon>Ensifer</taxon>
    </lineage>
</organism>
<sequence>MFGLAGLLSSVEDDSLPSRILLARNHAASVKGHSGPCTSYLALDAAATIRAFWLSAAEACHRDYWVACDPTDVRCQAKSGMAGLRHSNK</sequence>
<evidence type="ECO:0000313" key="1">
    <source>
        <dbReference type="EMBL" id="KOF12468.1"/>
    </source>
</evidence>
<protein>
    <submittedName>
        <fullName evidence="1">Uncharacterized protein</fullName>
    </submittedName>
</protein>
<proteinExistence type="predicted"/>